<dbReference type="Proteomes" id="UP000053257">
    <property type="component" value="Unassembled WGS sequence"/>
</dbReference>
<evidence type="ECO:0008006" key="3">
    <source>
        <dbReference type="Google" id="ProtNLM"/>
    </source>
</evidence>
<dbReference type="HOGENOM" id="CLU_025751_0_0_1"/>
<reference evidence="1 2" key="1">
    <citation type="journal article" date="2014" name="PLoS Genet.">
        <title>Analysis of the Phlebiopsis gigantea genome, transcriptome and secretome provides insight into its pioneer colonization strategies of wood.</title>
        <authorList>
            <person name="Hori C."/>
            <person name="Ishida T."/>
            <person name="Igarashi K."/>
            <person name="Samejima M."/>
            <person name="Suzuki H."/>
            <person name="Master E."/>
            <person name="Ferreira P."/>
            <person name="Ruiz-Duenas F.J."/>
            <person name="Held B."/>
            <person name="Canessa P."/>
            <person name="Larrondo L.F."/>
            <person name="Schmoll M."/>
            <person name="Druzhinina I.S."/>
            <person name="Kubicek C.P."/>
            <person name="Gaskell J.A."/>
            <person name="Kersten P."/>
            <person name="St John F."/>
            <person name="Glasner J."/>
            <person name="Sabat G."/>
            <person name="Splinter BonDurant S."/>
            <person name="Syed K."/>
            <person name="Yadav J."/>
            <person name="Mgbeahuruike A.C."/>
            <person name="Kovalchuk A."/>
            <person name="Asiegbu F.O."/>
            <person name="Lackner G."/>
            <person name="Hoffmeister D."/>
            <person name="Rencoret J."/>
            <person name="Gutierrez A."/>
            <person name="Sun H."/>
            <person name="Lindquist E."/>
            <person name="Barry K."/>
            <person name="Riley R."/>
            <person name="Grigoriev I.V."/>
            <person name="Henrissat B."/>
            <person name="Kues U."/>
            <person name="Berka R.M."/>
            <person name="Martinez A.T."/>
            <person name="Covert S.F."/>
            <person name="Blanchette R.A."/>
            <person name="Cullen D."/>
        </authorList>
    </citation>
    <scope>NUCLEOTIDE SEQUENCE [LARGE SCALE GENOMIC DNA]</scope>
    <source>
        <strain evidence="1 2">11061_1 CR5-6</strain>
    </source>
</reference>
<dbReference type="EMBL" id="KN840469">
    <property type="protein sequence ID" value="KIP09183.1"/>
    <property type="molecule type" value="Genomic_DNA"/>
</dbReference>
<dbReference type="AlphaFoldDB" id="A0A0C3PQ56"/>
<dbReference type="Pfam" id="PF14022">
    <property type="entry name" value="DUF4238"/>
    <property type="match status" value="1"/>
</dbReference>
<keyword evidence="2" id="KW-1185">Reference proteome</keyword>
<gene>
    <name evidence="1" type="ORF">PHLGIDRAFT_103165</name>
</gene>
<sequence>MASTSTPPVKLVKDQYHHAIPRFILRRFQVSSVKYVRLRKQTHVLARPGRKRRRQIPQDYLYYYNIDTREVELRAIATVYGSTNLYKDEHNTNDVMELEKKLSLLENKAARVISNIHKTIGASSTVKLRRGEVEDLRRFLFIMHYRGEVVSHNYFKEDHPENVSSQAWLLDYRERHGLKSPADMWLHVLRYYLDEPHEQMIIEYAKTKKKYGLKYNQMLLSTNFDPTVKYEALAYGLQAGAFFLSIWEAADDEEFLLGHTSFGLWEGLFMGQPCIHRIFIVSPRIAIILRAQGADPIYTVLSKDLWITSLLEIPATRAVVQYNGRHHGASGSPPQDLDASDDESLFQYRSSPQAKADVFTFTKTKLTVAQTDSINAVILLNIKPGGSLTFLSTQPTLRTLRKFVSAPTIRSNLTRDMFGQLIERLNNPSLLPTTPTPPGPPPRLSELIDTELAGASSFKSRYGTAYAIYRLCQNHDMPDSPFLSEQSTLADTAYRLFTARLDAPFPGFRPRPENLLLKDLSEKHSTIFFKTFDALCVNFGVEAGSDSDSELSKLVRQVAIVGFAERLAQTRPDVFGVLTKKLPMQLLR</sequence>
<organism evidence="1 2">
    <name type="scientific">Phlebiopsis gigantea (strain 11061_1 CR5-6)</name>
    <name type="common">White-rot fungus</name>
    <name type="synonym">Peniophora gigantea</name>
    <dbReference type="NCBI Taxonomy" id="745531"/>
    <lineage>
        <taxon>Eukaryota</taxon>
        <taxon>Fungi</taxon>
        <taxon>Dikarya</taxon>
        <taxon>Basidiomycota</taxon>
        <taxon>Agaricomycotina</taxon>
        <taxon>Agaricomycetes</taxon>
        <taxon>Polyporales</taxon>
        <taxon>Phanerochaetaceae</taxon>
        <taxon>Phlebiopsis</taxon>
    </lineage>
</organism>
<protein>
    <recommendedName>
        <fullName evidence="3">DUF4238 domain-containing protein</fullName>
    </recommendedName>
</protein>
<dbReference type="STRING" id="745531.A0A0C3PQ56"/>
<accession>A0A0C3PQ56</accession>
<evidence type="ECO:0000313" key="1">
    <source>
        <dbReference type="EMBL" id="KIP09183.1"/>
    </source>
</evidence>
<dbReference type="InterPro" id="IPR025332">
    <property type="entry name" value="DUF4238"/>
</dbReference>
<evidence type="ECO:0000313" key="2">
    <source>
        <dbReference type="Proteomes" id="UP000053257"/>
    </source>
</evidence>
<dbReference type="OrthoDB" id="2801371at2759"/>
<proteinExistence type="predicted"/>
<name>A0A0C3PQ56_PHLG1</name>